<evidence type="ECO:0000313" key="2">
    <source>
        <dbReference type="EMBL" id="SCB03644.1"/>
    </source>
</evidence>
<protein>
    <submittedName>
        <fullName evidence="2">Uncharacterized protein</fullName>
    </submittedName>
</protein>
<dbReference type="Proteomes" id="UP000093071">
    <property type="component" value="Chromosome I"/>
</dbReference>
<reference evidence="3" key="1">
    <citation type="submission" date="2016-07" db="EMBL/GenBank/DDBJ databases">
        <authorList>
            <person name="Jaenicke Sebastian"/>
        </authorList>
    </citation>
    <scope>NUCLEOTIDE SEQUENCE [LARGE SCALE GENOMIC DNA]</scope>
</reference>
<dbReference type="EMBL" id="LT604072">
    <property type="protein sequence ID" value="SCB03644.1"/>
    <property type="molecule type" value="Genomic_DNA"/>
</dbReference>
<gene>
    <name evidence="2" type="ORF">BN444_02094</name>
</gene>
<proteinExistence type="predicted"/>
<feature type="region of interest" description="Disordered" evidence="1">
    <location>
        <begin position="180"/>
        <end position="239"/>
    </location>
</feature>
<dbReference type="AlphaFoldDB" id="A0A1C3TK82"/>
<evidence type="ECO:0000313" key="3">
    <source>
        <dbReference type="Proteomes" id="UP000093071"/>
    </source>
</evidence>
<name>A0A1C3TK82_XANCT</name>
<organism evidence="2 3">
    <name type="scientific">Xanthomonas translucens pv. translucens DSM 18974</name>
    <dbReference type="NCBI Taxonomy" id="1261556"/>
    <lineage>
        <taxon>Bacteria</taxon>
        <taxon>Pseudomonadati</taxon>
        <taxon>Pseudomonadota</taxon>
        <taxon>Gammaproteobacteria</taxon>
        <taxon>Lysobacterales</taxon>
        <taxon>Lysobacteraceae</taxon>
        <taxon>Xanthomonas</taxon>
        <taxon>Xanthomonas translucens group</taxon>
    </lineage>
</organism>
<sequence>MNAPAAASLRPYSPRGHSQGNSCCGALNKPVRWHLTILGLPPRRARRQAWFGLAHRGRRMRSHPCAERGSLPAWRERAAGGVRHRPGGLKPCGQSACLPHVLRFCRSGFNRDQHDDENAGCGCGRGRSPSHKRPGNSAAPVEPLWERLSVATNAAASLPASGVVAAESAPTVRPARCPRACDAAPRRGARPSTIGRAERRTRRPLGAGPSQRPIAARMRASTSSSEPTPSTRARVPRLS</sequence>
<feature type="compositionally biased region" description="Low complexity" evidence="1">
    <location>
        <begin position="219"/>
        <end position="233"/>
    </location>
</feature>
<evidence type="ECO:0000256" key="1">
    <source>
        <dbReference type="SAM" id="MobiDB-lite"/>
    </source>
</evidence>
<accession>A0A1C3TK82</accession>